<keyword evidence="5 8" id="KW-0862">Zinc</keyword>
<dbReference type="Proteomes" id="UP000239590">
    <property type="component" value="Unassembled WGS sequence"/>
</dbReference>
<comment type="similarity">
    <text evidence="1 9">Belongs to the alkaline phosphatase family.</text>
</comment>
<evidence type="ECO:0000256" key="2">
    <source>
        <dbReference type="ARBA" id="ARBA00022553"/>
    </source>
</evidence>
<feature type="binding site" evidence="8">
    <location>
        <position position="36"/>
    </location>
    <ligand>
        <name>Mg(2+)</name>
        <dbReference type="ChEBI" id="CHEBI:18420"/>
    </ligand>
</feature>
<comment type="cofactor">
    <cofactor evidence="8">
        <name>Mg(2+)</name>
        <dbReference type="ChEBI" id="CHEBI:18420"/>
    </cofactor>
    <text evidence="8">Binds 1 Mg(2+) ion.</text>
</comment>
<keyword evidence="4" id="KW-0378">Hydrolase</keyword>
<feature type="binding site" evidence="8">
    <location>
        <position position="128"/>
    </location>
    <ligand>
        <name>Mg(2+)</name>
        <dbReference type="ChEBI" id="CHEBI:18420"/>
    </ligand>
</feature>
<evidence type="ECO:0000256" key="4">
    <source>
        <dbReference type="ARBA" id="ARBA00022801"/>
    </source>
</evidence>
<dbReference type="CDD" id="cd16012">
    <property type="entry name" value="ALP"/>
    <property type="match status" value="1"/>
</dbReference>
<evidence type="ECO:0000256" key="5">
    <source>
        <dbReference type="ARBA" id="ARBA00022833"/>
    </source>
</evidence>
<dbReference type="RefSeq" id="WP_104710684.1">
    <property type="nucleotide sequence ID" value="NZ_PTRA01000001.1"/>
</dbReference>
<dbReference type="PROSITE" id="PS00123">
    <property type="entry name" value="ALKALINE_PHOSPHATASE"/>
    <property type="match status" value="1"/>
</dbReference>
<feature type="binding site" evidence="8">
    <location>
        <position position="130"/>
    </location>
    <ligand>
        <name>Mg(2+)</name>
        <dbReference type="ChEBI" id="CHEBI:18420"/>
    </ligand>
</feature>
<evidence type="ECO:0000256" key="8">
    <source>
        <dbReference type="PIRSR" id="PIRSR601952-2"/>
    </source>
</evidence>
<feature type="binding site" evidence="8">
    <location>
        <position position="293"/>
    </location>
    <ligand>
        <name>Zn(2+)</name>
        <dbReference type="ChEBI" id="CHEBI:29105"/>
        <label>2</label>
    </ligand>
</feature>
<dbReference type="PANTHER" id="PTHR11596">
    <property type="entry name" value="ALKALINE PHOSPHATASE"/>
    <property type="match status" value="1"/>
</dbReference>
<feature type="binding site" evidence="8">
    <location>
        <position position="245"/>
    </location>
    <ligand>
        <name>Mg(2+)</name>
        <dbReference type="ChEBI" id="CHEBI:18420"/>
    </ligand>
</feature>
<organism evidence="11 12">
    <name type="scientific">Siphonobacter curvatus</name>
    <dbReference type="NCBI Taxonomy" id="2094562"/>
    <lineage>
        <taxon>Bacteria</taxon>
        <taxon>Pseudomonadati</taxon>
        <taxon>Bacteroidota</taxon>
        <taxon>Cytophagia</taxon>
        <taxon>Cytophagales</taxon>
        <taxon>Cytophagaceae</taxon>
        <taxon>Siphonobacter</taxon>
    </lineage>
</organism>
<dbReference type="OrthoDB" id="9794455at2"/>
<keyword evidence="2" id="KW-0597">Phosphoprotein</keyword>
<feature type="binding site" evidence="8">
    <location>
        <position position="250"/>
    </location>
    <ligand>
        <name>Zn(2+)</name>
        <dbReference type="ChEBI" id="CHEBI:29105"/>
        <label>2</label>
    </ligand>
</feature>
<dbReference type="InterPro" id="IPR001952">
    <property type="entry name" value="Alkaline_phosphatase"/>
</dbReference>
<dbReference type="AlphaFoldDB" id="A0A2S7INV8"/>
<proteinExistence type="inferred from homology"/>
<comment type="cofactor">
    <cofactor evidence="8">
        <name>Zn(2+)</name>
        <dbReference type="ChEBI" id="CHEBI:29105"/>
    </cofactor>
    <text evidence="8">Binds 2 Zn(2+) ions.</text>
</comment>
<dbReference type="EMBL" id="PTRA01000001">
    <property type="protein sequence ID" value="PQA59298.1"/>
    <property type="molecule type" value="Genomic_DNA"/>
</dbReference>
<evidence type="ECO:0000313" key="12">
    <source>
        <dbReference type="Proteomes" id="UP000239590"/>
    </source>
</evidence>
<dbReference type="SMART" id="SM00098">
    <property type="entry name" value="alkPPc"/>
    <property type="match status" value="1"/>
</dbReference>
<dbReference type="PRINTS" id="PR00113">
    <property type="entry name" value="ALKPHPHTASE"/>
</dbReference>
<dbReference type="Pfam" id="PF00245">
    <property type="entry name" value="Alk_phosphatase"/>
    <property type="match status" value="1"/>
</dbReference>
<sequence>MHRYLLLCVGLLAGGLSVQAQQTPKRPKNVILLIGDGMGVNQVYAAQIANKGPLHLNRFPYLGLSTTHPVKDFITDSGAGGTALSTGVKTKNGAVAVDSANRPQVTLAELAKKRKLSTGIVTTCDITDATPADFYAHQSSRSQHEAIAEQMVNADLDVVIGGGMRYFFQRKDGKNLLEDFKKKGYTVADTSQDFTVATGKKLVAFNAGMNPIKVKEGRGPMLRQEVEKALSILSENKNGFFLMAEGSQIDWAGHANDLEYMVTEMLDFDKAVGAALDFAEKNGETLVIVTADHETGGLSLTGGDWRNGVVEGKFIWMNHSANPVPVFAYGPGSELFRGIFPNVEVNKRIQQAWWGETILSRK</sequence>
<gene>
    <name evidence="11" type="ORF">C5O19_06505</name>
</gene>
<protein>
    <submittedName>
        <fullName evidence="11">Alkaline phosphatase</fullName>
    </submittedName>
</protein>
<reference evidence="12" key="1">
    <citation type="submission" date="2018-02" db="EMBL/GenBank/DDBJ databases">
        <title>Genome sequencing of Solimonas sp. HR-BB.</title>
        <authorList>
            <person name="Lee Y."/>
            <person name="Jeon C.O."/>
        </authorList>
    </citation>
    <scope>NUCLEOTIDE SEQUENCE [LARGE SCALE GENOMIC DNA]</scope>
    <source>
        <strain evidence="12">HR-U</strain>
    </source>
</reference>
<feature type="binding site" evidence="8">
    <location>
        <position position="292"/>
    </location>
    <ligand>
        <name>Zn(2+)</name>
        <dbReference type="ChEBI" id="CHEBI:29105"/>
        <label>2</label>
    </ligand>
</feature>
<dbReference type="GO" id="GO:0004035">
    <property type="term" value="F:alkaline phosphatase activity"/>
    <property type="evidence" value="ECO:0007669"/>
    <property type="project" value="TreeGrafter"/>
</dbReference>
<evidence type="ECO:0000256" key="7">
    <source>
        <dbReference type="PIRSR" id="PIRSR601952-1"/>
    </source>
</evidence>
<evidence type="ECO:0000256" key="3">
    <source>
        <dbReference type="ARBA" id="ARBA00022723"/>
    </source>
</evidence>
<keyword evidence="3 8" id="KW-0479">Metal-binding</keyword>
<dbReference type="InterPro" id="IPR018299">
    <property type="entry name" value="Alkaline_phosphatase_AS"/>
</dbReference>
<evidence type="ECO:0000256" key="9">
    <source>
        <dbReference type="RuleBase" id="RU003946"/>
    </source>
</evidence>
<dbReference type="PANTHER" id="PTHR11596:SF5">
    <property type="entry name" value="ALKALINE PHOSPHATASE"/>
    <property type="match status" value="1"/>
</dbReference>
<feature type="binding site" evidence="8">
    <location>
        <position position="36"/>
    </location>
    <ligand>
        <name>Zn(2+)</name>
        <dbReference type="ChEBI" id="CHEBI:29105"/>
        <label>2</label>
    </ligand>
</feature>
<feature type="signal peptide" evidence="10">
    <location>
        <begin position="1"/>
        <end position="20"/>
    </location>
</feature>
<feature type="chain" id="PRO_5015639731" evidence="10">
    <location>
        <begin position="21"/>
        <end position="362"/>
    </location>
</feature>
<evidence type="ECO:0000313" key="11">
    <source>
        <dbReference type="EMBL" id="PQA59298.1"/>
    </source>
</evidence>
<evidence type="ECO:0000256" key="1">
    <source>
        <dbReference type="ARBA" id="ARBA00005984"/>
    </source>
</evidence>
<dbReference type="Gene3D" id="3.40.720.10">
    <property type="entry name" value="Alkaline Phosphatase, subunit A"/>
    <property type="match status" value="1"/>
</dbReference>
<evidence type="ECO:0000256" key="6">
    <source>
        <dbReference type="ARBA" id="ARBA00022842"/>
    </source>
</evidence>
<accession>A0A2S7INV8</accession>
<evidence type="ECO:0000256" key="10">
    <source>
        <dbReference type="SAM" id="SignalP"/>
    </source>
</evidence>
<dbReference type="InterPro" id="IPR017850">
    <property type="entry name" value="Alkaline_phosphatase_core_sf"/>
</dbReference>
<name>A0A2S7INV8_9BACT</name>
<feature type="active site" description="Phosphoserine intermediate" evidence="7">
    <location>
        <position position="77"/>
    </location>
</feature>
<keyword evidence="6 8" id="KW-0460">Magnesium</keyword>
<dbReference type="GO" id="GO:0046872">
    <property type="term" value="F:metal ion binding"/>
    <property type="evidence" value="ECO:0007669"/>
    <property type="project" value="UniProtKB-KW"/>
</dbReference>
<comment type="caution">
    <text evidence="11">The sequence shown here is derived from an EMBL/GenBank/DDBJ whole genome shotgun (WGS) entry which is preliminary data.</text>
</comment>
<feature type="binding site" evidence="8">
    <location>
        <position position="254"/>
    </location>
    <ligand>
        <name>Zn(2+)</name>
        <dbReference type="ChEBI" id="CHEBI:29105"/>
        <label>2</label>
    </ligand>
</feature>
<keyword evidence="12" id="KW-1185">Reference proteome</keyword>
<dbReference type="SUPFAM" id="SSF53649">
    <property type="entry name" value="Alkaline phosphatase-like"/>
    <property type="match status" value="1"/>
</dbReference>
<keyword evidence="10" id="KW-0732">Signal</keyword>